<dbReference type="GO" id="GO:0004803">
    <property type="term" value="F:transposase activity"/>
    <property type="evidence" value="ECO:0007669"/>
    <property type="project" value="InterPro"/>
</dbReference>
<dbReference type="NCBIfam" id="NF047646">
    <property type="entry name" value="REP_Tyr_transpos"/>
    <property type="match status" value="1"/>
</dbReference>
<comment type="caution">
    <text evidence="2">The sequence shown here is derived from an EMBL/GenBank/DDBJ whole genome shotgun (WGS) entry which is preliminary data.</text>
</comment>
<dbReference type="InterPro" id="IPR052715">
    <property type="entry name" value="RAYT_transposase"/>
</dbReference>
<dbReference type="GO" id="GO:0006313">
    <property type="term" value="P:DNA transposition"/>
    <property type="evidence" value="ECO:0007669"/>
    <property type="project" value="InterPro"/>
</dbReference>
<proteinExistence type="predicted"/>
<name>A0A176ZCN0_9BRAD</name>
<evidence type="ECO:0000313" key="2">
    <source>
        <dbReference type="EMBL" id="OAF18390.1"/>
    </source>
</evidence>
<dbReference type="AlphaFoldDB" id="A0A176ZCN0"/>
<evidence type="ECO:0000313" key="3">
    <source>
        <dbReference type="Proteomes" id="UP000077173"/>
    </source>
</evidence>
<sequence length="177" mass="20613">MSDYRRAFVPGGCWFFTVNLLDRRKALLIDQIGILRKAVAATRQSYPFAINAFVVLPEHLHAVWTLPPGDSGFSMRWRLIKTRFAKALPSTERLSAVRAARNERSIWQRRFWEHLIRDEADYARHVAYCYYNPVKHGHVSRVCDWPYSSFHRDVRAGLFPEDWGGDSNVVGDFGERE</sequence>
<dbReference type="EMBL" id="LSEF01000034">
    <property type="protein sequence ID" value="OAF18390.1"/>
    <property type="molecule type" value="Genomic_DNA"/>
</dbReference>
<dbReference type="SMART" id="SM01321">
    <property type="entry name" value="Y1_Tnp"/>
    <property type="match status" value="1"/>
</dbReference>
<gene>
    <name evidence="2" type="ORF">AXW67_04485</name>
</gene>
<evidence type="ECO:0000259" key="1">
    <source>
        <dbReference type="SMART" id="SM01321"/>
    </source>
</evidence>
<keyword evidence="3" id="KW-1185">Reference proteome</keyword>
<dbReference type="Proteomes" id="UP000077173">
    <property type="component" value="Unassembled WGS sequence"/>
</dbReference>
<dbReference type="PANTHER" id="PTHR36966">
    <property type="entry name" value="REP-ASSOCIATED TYROSINE TRANSPOSASE"/>
    <property type="match status" value="1"/>
</dbReference>
<reference evidence="2 3" key="1">
    <citation type="submission" date="2016-02" db="EMBL/GenBank/DDBJ databases">
        <title>Draft genome sequence of the strain BR 10247T Bradyrhizobium neotropicale isolated from nodules of Centrolobium paraense.</title>
        <authorList>
            <person name="Simoes-Araujo J.L."/>
            <person name="Barauna A.C."/>
            <person name="Silva K."/>
            <person name="Zilli J.E."/>
        </authorList>
    </citation>
    <scope>NUCLEOTIDE SEQUENCE [LARGE SCALE GENOMIC DNA]</scope>
    <source>
        <strain evidence="2 3">BR 10247</strain>
    </source>
</reference>
<dbReference type="GO" id="GO:0043565">
    <property type="term" value="F:sequence-specific DNA binding"/>
    <property type="evidence" value="ECO:0007669"/>
    <property type="project" value="TreeGrafter"/>
</dbReference>
<accession>A0A176ZCN0</accession>
<dbReference type="PANTHER" id="PTHR36966:SF1">
    <property type="entry name" value="REP-ASSOCIATED TYROSINE TRANSPOSASE"/>
    <property type="match status" value="1"/>
</dbReference>
<dbReference type="InterPro" id="IPR036515">
    <property type="entry name" value="Transposase_17_sf"/>
</dbReference>
<dbReference type="SUPFAM" id="SSF143422">
    <property type="entry name" value="Transposase IS200-like"/>
    <property type="match status" value="1"/>
</dbReference>
<dbReference type="RefSeq" id="WP_063677724.1">
    <property type="nucleotide sequence ID" value="NZ_LSEF01000034.1"/>
</dbReference>
<dbReference type="InterPro" id="IPR002686">
    <property type="entry name" value="Transposase_17"/>
</dbReference>
<organism evidence="2 3">
    <name type="scientific">Bradyrhizobium neotropicale</name>
    <dbReference type="NCBI Taxonomy" id="1497615"/>
    <lineage>
        <taxon>Bacteria</taxon>
        <taxon>Pseudomonadati</taxon>
        <taxon>Pseudomonadota</taxon>
        <taxon>Alphaproteobacteria</taxon>
        <taxon>Hyphomicrobiales</taxon>
        <taxon>Nitrobacteraceae</taxon>
        <taxon>Bradyrhizobium</taxon>
    </lineage>
</organism>
<dbReference type="Gene3D" id="3.30.70.1290">
    <property type="entry name" value="Transposase IS200-like"/>
    <property type="match status" value="1"/>
</dbReference>
<protein>
    <submittedName>
        <fullName evidence="2">Transposase</fullName>
    </submittedName>
</protein>
<feature type="domain" description="Transposase IS200-like" evidence="1">
    <location>
        <begin position="9"/>
        <end position="132"/>
    </location>
</feature>